<proteinExistence type="predicted"/>
<keyword evidence="2" id="KW-1185">Reference proteome</keyword>
<dbReference type="PATRIC" id="fig|1429438.4.peg.5995"/>
<dbReference type="Proteomes" id="UP000019141">
    <property type="component" value="Unassembled WGS sequence"/>
</dbReference>
<dbReference type="GO" id="GO:0004519">
    <property type="term" value="F:endonuclease activity"/>
    <property type="evidence" value="ECO:0007669"/>
    <property type="project" value="InterPro"/>
</dbReference>
<dbReference type="InterPro" id="IPR018669">
    <property type="entry name" value="Toxin_HigB"/>
</dbReference>
<dbReference type="GO" id="GO:0003723">
    <property type="term" value="F:RNA binding"/>
    <property type="evidence" value="ECO:0007669"/>
    <property type="project" value="InterPro"/>
</dbReference>
<dbReference type="HOGENOM" id="CLU_153067_3_0_7"/>
<evidence type="ECO:0000313" key="1">
    <source>
        <dbReference type="EMBL" id="ETW95216.1"/>
    </source>
</evidence>
<name>W4LD24_ENTF1</name>
<organism evidence="1 2">
    <name type="scientific">Entotheonella factor</name>
    <dbReference type="NCBI Taxonomy" id="1429438"/>
    <lineage>
        <taxon>Bacteria</taxon>
        <taxon>Pseudomonadati</taxon>
        <taxon>Nitrospinota/Tectimicrobiota group</taxon>
        <taxon>Candidatus Tectimicrobiota</taxon>
        <taxon>Candidatus Entotheonellia</taxon>
        <taxon>Candidatus Entotheonellales</taxon>
        <taxon>Candidatus Entotheonellaceae</taxon>
        <taxon>Candidatus Entotheonella</taxon>
    </lineage>
</organism>
<accession>W4LD24</accession>
<dbReference type="GO" id="GO:0110001">
    <property type="term" value="C:toxin-antitoxin complex"/>
    <property type="evidence" value="ECO:0007669"/>
    <property type="project" value="InterPro"/>
</dbReference>
<dbReference type="AlphaFoldDB" id="W4LD24"/>
<comment type="caution">
    <text evidence="1">The sequence shown here is derived from an EMBL/GenBank/DDBJ whole genome shotgun (WGS) entry which is preliminary data.</text>
</comment>
<evidence type="ECO:0000313" key="2">
    <source>
        <dbReference type="Proteomes" id="UP000019141"/>
    </source>
</evidence>
<dbReference type="Pfam" id="PF09907">
    <property type="entry name" value="HigB_toxin"/>
    <property type="match status" value="1"/>
</dbReference>
<sequence length="114" mass="13368">MLPYQIDPSTGTSYNCLMRIIAKRVLREFWEHHPDAEQPLQTWYKTTELAQWGTPADVKSDYRHASILPNNRVCFNIAGNKYWLIVKIEYTFRIVYIRFVGTHAEYDAIDAATI</sequence>
<protein>
    <submittedName>
        <fullName evidence="1">Toxin RelE</fullName>
    </submittedName>
</protein>
<dbReference type="EMBL" id="AZHW01000943">
    <property type="protein sequence ID" value="ETW95216.1"/>
    <property type="molecule type" value="Genomic_DNA"/>
</dbReference>
<reference evidence="1 2" key="1">
    <citation type="journal article" date="2014" name="Nature">
        <title>An environmental bacterial taxon with a large and distinct metabolic repertoire.</title>
        <authorList>
            <person name="Wilson M.C."/>
            <person name="Mori T."/>
            <person name="Ruckert C."/>
            <person name="Uria A.R."/>
            <person name="Helf M.J."/>
            <person name="Takada K."/>
            <person name="Gernert C."/>
            <person name="Steffens U.A."/>
            <person name="Heycke N."/>
            <person name="Schmitt S."/>
            <person name="Rinke C."/>
            <person name="Helfrich E.J."/>
            <person name="Brachmann A.O."/>
            <person name="Gurgui C."/>
            <person name="Wakimoto T."/>
            <person name="Kracht M."/>
            <person name="Crusemann M."/>
            <person name="Hentschel U."/>
            <person name="Abe I."/>
            <person name="Matsunaga S."/>
            <person name="Kalinowski J."/>
            <person name="Takeyama H."/>
            <person name="Piel J."/>
        </authorList>
    </citation>
    <scope>NUCLEOTIDE SEQUENCE [LARGE SCALE GENOMIC DNA]</scope>
    <source>
        <strain evidence="2">TSY1</strain>
    </source>
</reference>
<gene>
    <name evidence="1" type="ORF">ETSY1_31570</name>
</gene>